<accession>A0AAV8VHG8</accession>
<dbReference type="AlphaFoldDB" id="A0AAV8VHG8"/>
<reference evidence="3 4" key="1">
    <citation type="journal article" date="2023" name="Insect Mol. Biol.">
        <title>Genome sequencing provides insights into the evolution of gene families encoding plant cell wall-degrading enzymes in longhorned beetles.</title>
        <authorList>
            <person name="Shin N.R."/>
            <person name="Okamura Y."/>
            <person name="Kirsch R."/>
            <person name="Pauchet Y."/>
        </authorList>
    </citation>
    <scope>NUCLEOTIDE SEQUENCE [LARGE SCALE GENOMIC DNA]</scope>
    <source>
        <strain evidence="3">EAD_L_NR</strain>
    </source>
</reference>
<evidence type="ECO:0000313" key="4">
    <source>
        <dbReference type="Proteomes" id="UP001159042"/>
    </source>
</evidence>
<evidence type="ECO:0000313" key="3">
    <source>
        <dbReference type="EMBL" id="KAJ8913772.1"/>
    </source>
</evidence>
<dbReference type="EMBL" id="JANEYG010000087">
    <property type="protein sequence ID" value="KAJ8913772.1"/>
    <property type="molecule type" value="Genomic_DNA"/>
</dbReference>
<protein>
    <submittedName>
        <fullName evidence="3">Uncharacterized protein</fullName>
    </submittedName>
</protein>
<feature type="region of interest" description="Disordered" evidence="2">
    <location>
        <begin position="126"/>
        <end position="150"/>
    </location>
</feature>
<gene>
    <name evidence="3" type="ORF">NQ315_002678</name>
</gene>
<feature type="compositionally biased region" description="Low complexity" evidence="2">
    <location>
        <begin position="47"/>
        <end position="58"/>
    </location>
</feature>
<feature type="region of interest" description="Disordered" evidence="2">
    <location>
        <begin position="39"/>
        <end position="61"/>
    </location>
</feature>
<name>A0AAV8VHG8_9CUCU</name>
<evidence type="ECO:0000256" key="2">
    <source>
        <dbReference type="SAM" id="MobiDB-lite"/>
    </source>
</evidence>
<comment type="caution">
    <text evidence="3">The sequence shown here is derived from an EMBL/GenBank/DDBJ whole genome shotgun (WGS) entry which is preliminary data.</text>
</comment>
<feature type="coiled-coil region" evidence="1">
    <location>
        <begin position="93"/>
        <end position="120"/>
    </location>
</feature>
<organism evidence="3 4">
    <name type="scientific">Exocentrus adspersus</name>
    <dbReference type="NCBI Taxonomy" id="1586481"/>
    <lineage>
        <taxon>Eukaryota</taxon>
        <taxon>Metazoa</taxon>
        <taxon>Ecdysozoa</taxon>
        <taxon>Arthropoda</taxon>
        <taxon>Hexapoda</taxon>
        <taxon>Insecta</taxon>
        <taxon>Pterygota</taxon>
        <taxon>Neoptera</taxon>
        <taxon>Endopterygota</taxon>
        <taxon>Coleoptera</taxon>
        <taxon>Polyphaga</taxon>
        <taxon>Cucujiformia</taxon>
        <taxon>Chrysomeloidea</taxon>
        <taxon>Cerambycidae</taxon>
        <taxon>Lamiinae</taxon>
        <taxon>Acanthocinini</taxon>
        <taxon>Exocentrus</taxon>
    </lineage>
</organism>
<evidence type="ECO:0000256" key="1">
    <source>
        <dbReference type="SAM" id="Coils"/>
    </source>
</evidence>
<proteinExistence type="predicted"/>
<keyword evidence="1" id="KW-0175">Coiled coil</keyword>
<keyword evidence="4" id="KW-1185">Reference proteome</keyword>
<feature type="compositionally biased region" description="Basic and acidic residues" evidence="2">
    <location>
        <begin position="126"/>
        <end position="140"/>
    </location>
</feature>
<sequence length="150" mass="17405">MSFLSEAARRELQEVAENLNIMRGKNLSLVRKSVRRRAASPTDSVCSSFASSTTPRSSNEGWMEKIEREEFNREMEGKMSSIREQIRGLGDHISRIQGEKKSVRAHREALREQIRLLDAQELSLDMRERTEMEKQKRYEGNPDEGYPCKN</sequence>
<dbReference type="Proteomes" id="UP001159042">
    <property type="component" value="Unassembled WGS sequence"/>
</dbReference>